<proteinExistence type="predicted"/>
<keyword evidence="1" id="KW-0479">Metal-binding</keyword>
<dbReference type="CDD" id="cd16359">
    <property type="entry name" value="VOC_BsCatE_like_C"/>
    <property type="match status" value="1"/>
</dbReference>
<dbReference type="InterPro" id="IPR037523">
    <property type="entry name" value="VOC_core"/>
</dbReference>
<accession>A0ABS1SAC0</accession>
<organism evidence="3 4">
    <name type="scientific">Paracoccus aerius</name>
    <dbReference type="NCBI Taxonomy" id="1915382"/>
    <lineage>
        <taxon>Bacteria</taxon>
        <taxon>Pseudomonadati</taxon>
        <taxon>Pseudomonadota</taxon>
        <taxon>Alphaproteobacteria</taxon>
        <taxon>Rhodobacterales</taxon>
        <taxon>Paracoccaceae</taxon>
        <taxon>Paracoccus</taxon>
    </lineage>
</organism>
<dbReference type="SUPFAM" id="SSF54593">
    <property type="entry name" value="Glyoxalase/Bleomycin resistance protein/Dihydroxybiphenyl dioxygenase"/>
    <property type="match status" value="2"/>
</dbReference>
<dbReference type="RefSeq" id="WP_191312696.1">
    <property type="nucleotide sequence ID" value="NZ_BNCL01000029.1"/>
</dbReference>
<feature type="domain" description="VOC" evidence="2">
    <location>
        <begin position="167"/>
        <end position="279"/>
    </location>
</feature>
<protein>
    <submittedName>
        <fullName evidence="3">VOC family protein</fullName>
    </submittedName>
</protein>
<dbReference type="InterPro" id="IPR018146">
    <property type="entry name" value="Glyoxalase_1_CS"/>
</dbReference>
<reference evidence="3 4" key="1">
    <citation type="submission" date="2021-01" db="EMBL/GenBank/DDBJ databases">
        <title>011410 draft genome.</title>
        <authorList>
            <person name="Lang L."/>
        </authorList>
    </citation>
    <scope>NUCLEOTIDE SEQUENCE [LARGE SCALE GENOMIC DNA]</scope>
    <source>
        <strain evidence="3 4">KCTC 42845</strain>
    </source>
</reference>
<dbReference type="PROSITE" id="PS51819">
    <property type="entry name" value="VOC"/>
    <property type="match status" value="2"/>
</dbReference>
<evidence type="ECO:0000313" key="3">
    <source>
        <dbReference type="EMBL" id="MBL3675495.1"/>
    </source>
</evidence>
<gene>
    <name evidence="3" type="ORF">JL111_18650</name>
</gene>
<evidence type="ECO:0000256" key="1">
    <source>
        <dbReference type="ARBA" id="ARBA00022723"/>
    </source>
</evidence>
<dbReference type="Gene3D" id="3.10.180.10">
    <property type="entry name" value="2,3-Dihydroxybiphenyl 1,2-Dioxygenase, domain 1"/>
    <property type="match status" value="2"/>
</dbReference>
<dbReference type="EMBL" id="JAESHT010000027">
    <property type="protein sequence ID" value="MBL3675495.1"/>
    <property type="molecule type" value="Genomic_DNA"/>
</dbReference>
<evidence type="ECO:0000259" key="2">
    <source>
        <dbReference type="PROSITE" id="PS51819"/>
    </source>
</evidence>
<dbReference type="PANTHER" id="PTHR43279:SF1">
    <property type="entry name" value="CATECHOL-2,3-DIOXYGENASE"/>
    <property type="match status" value="1"/>
</dbReference>
<dbReference type="Pfam" id="PF00903">
    <property type="entry name" value="Glyoxalase"/>
    <property type="match status" value="2"/>
</dbReference>
<evidence type="ECO:0000313" key="4">
    <source>
        <dbReference type="Proteomes" id="UP000644749"/>
    </source>
</evidence>
<feature type="domain" description="VOC" evidence="2">
    <location>
        <begin position="9"/>
        <end position="125"/>
    </location>
</feature>
<dbReference type="CDD" id="cd07255">
    <property type="entry name" value="VOC_BsCatE_like_N"/>
    <property type="match status" value="1"/>
</dbReference>
<dbReference type="InterPro" id="IPR004360">
    <property type="entry name" value="Glyas_Fos-R_dOase_dom"/>
</dbReference>
<dbReference type="PROSITE" id="PS00934">
    <property type="entry name" value="GLYOXALASE_I_1"/>
    <property type="match status" value="1"/>
</dbReference>
<dbReference type="PANTHER" id="PTHR43279">
    <property type="entry name" value="CATECHOL-2,3-DIOXYGENASE"/>
    <property type="match status" value="1"/>
</dbReference>
<dbReference type="Proteomes" id="UP000644749">
    <property type="component" value="Unassembled WGS sequence"/>
</dbReference>
<dbReference type="InterPro" id="IPR029068">
    <property type="entry name" value="Glyas_Bleomycin-R_OHBP_Dase"/>
</dbReference>
<keyword evidence="4" id="KW-1185">Reference proteome</keyword>
<comment type="caution">
    <text evidence="3">The sequence shown here is derived from an EMBL/GenBank/DDBJ whole genome shotgun (WGS) entry which is preliminary data.</text>
</comment>
<sequence length="281" mass="30572">MTSAGAPLRLGSVTLRVRDLNTVGRFYRDIIGLSVIEQGARRQSLGVGSTVLLELIEDPAARLASRTEAGLFHTAFLLPERADLAEWLLHAADLGAPLQGASDHLVSEAVYLADPEGNGIEIYWDRPSHTWIWQSGMVDMATRRLDLQNLARQARNRNWKGLPERTIVGHVHLQVGDLGQAEDFYSGLLGLDVVHRVPGASFFSSGGYHHHIAGNVWNSAGAGRTQPGATGLLAFEVVPADAQVQAGLLHRAERLTPREHARLVEVADPWGITLVLRAPFS</sequence>
<name>A0ABS1SAC0_9RHOB</name>